<dbReference type="PANTHER" id="PTHR18968:SF142">
    <property type="entry name" value="ACETOLACTATE SYNTHASE"/>
    <property type="match status" value="1"/>
</dbReference>
<dbReference type="PANTHER" id="PTHR18968">
    <property type="entry name" value="THIAMINE PYROPHOSPHATE ENZYMES"/>
    <property type="match status" value="1"/>
</dbReference>
<dbReference type="GO" id="GO:0030976">
    <property type="term" value="F:thiamine pyrophosphate binding"/>
    <property type="evidence" value="ECO:0007669"/>
    <property type="project" value="InterPro"/>
</dbReference>
<dbReference type="Gene3D" id="3.40.50.970">
    <property type="match status" value="2"/>
</dbReference>
<comment type="similarity">
    <text evidence="1 3">Belongs to the TPP enzyme family.</text>
</comment>
<protein>
    <submittedName>
        <fullName evidence="7">Thiamine pyrophosphate-binding protein</fullName>
    </submittedName>
</protein>
<dbReference type="GO" id="GO:0005948">
    <property type="term" value="C:acetolactate synthase complex"/>
    <property type="evidence" value="ECO:0007669"/>
    <property type="project" value="TreeGrafter"/>
</dbReference>
<dbReference type="Gene3D" id="3.40.50.1220">
    <property type="entry name" value="TPP-binding domain"/>
    <property type="match status" value="1"/>
</dbReference>
<evidence type="ECO:0000313" key="7">
    <source>
        <dbReference type="EMBL" id="MRN54376.1"/>
    </source>
</evidence>
<evidence type="ECO:0000259" key="4">
    <source>
        <dbReference type="Pfam" id="PF00205"/>
    </source>
</evidence>
<evidence type="ECO:0000256" key="3">
    <source>
        <dbReference type="RuleBase" id="RU362132"/>
    </source>
</evidence>
<dbReference type="InterPro" id="IPR011766">
    <property type="entry name" value="TPP_enzyme_TPP-bd"/>
</dbReference>
<feature type="domain" description="Thiamine pyrophosphate enzyme N-terminal TPP-binding" evidence="6">
    <location>
        <begin position="1"/>
        <end position="122"/>
    </location>
</feature>
<feature type="domain" description="Thiamine pyrophosphate enzyme central" evidence="4">
    <location>
        <begin position="201"/>
        <end position="336"/>
    </location>
</feature>
<dbReference type="InterPro" id="IPR012000">
    <property type="entry name" value="Thiamin_PyroP_enz_cen_dom"/>
</dbReference>
<accession>A0A7X2H6C0</accession>
<dbReference type="RefSeq" id="WP_154119359.1">
    <property type="nucleotide sequence ID" value="NZ_WJXB01000004.1"/>
</dbReference>
<dbReference type="GO" id="GO:0009097">
    <property type="term" value="P:isoleucine biosynthetic process"/>
    <property type="evidence" value="ECO:0007669"/>
    <property type="project" value="TreeGrafter"/>
</dbReference>
<dbReference type="CDD" id="cd07035">
    <property type="entry name" value="TPP_PYR_POX_like"/>
    <property type="match status" value="1"/>
</dbReference>
<keyword evidence="2 3" id="KW-0786">Thiamine pyrophosphate</keyword>
<sequence length="588" mass="64950">MKLSDYVIDCIKEQGVSHVFEFIGGAIVHLLDSISFRDDIECISVRHEQAGAFAAEAYARINGKLGVAMATSGPGALNLLTGIGSCYFDSVPCLFITGQVNTYEYKFDRSVRQIGFQETDIVSVAKPLTKYAVLVTEPDQIRYELEKSIYLAQSGRPGPVLLDIPMNLQRAQIEPETLVSFYDSEEYKELCKDSEVDDSIIADIINLLSKAKRPLILAGGGVRVSNSTELLSQFIEKTGIPIVSSLMGLDVVSHDNPLYSGLIGSYGNRYSNLILANCDLLLILGSRLDSRQTGTRPDTFARGAQKIHVDIDNNELNSKVEATLAVKASLTGFLTKMNSKLDGLAKPEITEWLESIGSLKALFPTYSFKPEADEIEPNRFMEYLSSKSGQFGTICLDVGQHQMWASQSFKLSKKQRLLNSGGMGAMGFALPAAIGASLASGDETLVIAGDGGIQLNIQEMDTLVRLNLPIKIVVINNSSLGMVRQFQDLYFEGRQQSTVNPNPSFIDIANAYKIPSFQMNSMKDVQQLDLFLNTEGPAFIEVRLEKKTEVQPKLVVNRPIEDMYPYLDREELKRIMLIDLVDEMDIPT</sequence>
<dbReference type="Pfam" id="PF02776">
    <property type="entry name" value="TPP_enzyme_N"/>
    <property type="match status" value="1"/>
</dbReference>
<dbReference type="GO" id="GO:0003984">
    <property type="term" value="F:acetolactate synthase activity"/>
    <property type="evidence" value="ECO:0007669"/>
    <property type="project" value="TreeGrafter"/>
</dbReference>
<dbReference type="GO" id="GO:0000287">
    <property type="term" value="F:magnesium ion binding"/>
    <property type="evidence" value="ECO:0007669"/>
    <property type="project" value="InterPro"/>
</dbReference>
<evidence type="ECO:0000256" key="1">
    <source>
        <dbReference type="ARBA" id="ARBA00007812"/>
    </source>
</evidence>
<dbReference type="InterPro" id="IPR029061">
    <property type="entry name" value="THDP-binding"/>
</dbReference>
<dbReference type="FunFam" id="3.40.50.970:FF:000007">
    <property type="entry name" value="Acetolactate synthase"/>
    <property type="match status" value="1"/>
</dbReference>
<dbReference type="GO" id="GO:0009099">
    <property type="term" value="P:L-valine biosynthetic process"/>
    <property type="evidence" value="ECO:0007669"/>
    <property type="project" value="TreeGrafter"/>
</dbReference>
<gene>
    <name evidence="7" type="ORF">GJB61_15415</name>
</gene>
<dbReference type="GO" id="GO:0050660">
    <property type="term" value="F:flavin adenine dinucleotide binding"/>
    <property type="evidence" value="ECO:0007669"/>
    <property type="project" value="TreeGrafter"/>
</dbReference>
<dbReference type="Pfam" id="PF00205">
    <property type="entry name" value="TPP_enzyme_M"/>
    <property type="match status" value="1"/>
</dbReference>
<comment type="caution">
    <text evidence="7">The sequence shown here is derived from an EMBL/GenBank/DDBJ whole genome shotgun (WGS) entry which is preliminary data.</text>
</comment>
<dbReference type="Pfam" id="PF02775">
    <property type="entry name" value="TPP_enzyme_C"/>
    <property type="match status" value="1"/>
</dbReference>
<dbReference type="InterPro" id="IPR012001">
    <property type="entry name" value="Thiamin_PyroP_enz_TPP-bd_dom"/>
</dbReference>
<keyword evidence="8" id="KW-1185">Reference proteome</keyword>
<evidence type="ECO:0000313" key="8">
    <source>
        <dbReference type="Proteomes" id="UP000463051"/>
    </source>
</evidence>
<organism evidence="7 8">
    <name type="scientific">Paenibacillus monticola</name>
    <dbReference type="NCBI Taxonomy" id="2666075"/>
    <lineage>
        <taxon>Bacteria</taxon>
        <taxon>Bacillati</taxon>
        <taxon>Bacillota</taxon>
        <taxon>Bacilli</taxon>
        <taxon>Bacillales</taxon>
        <taxon>Paenibacillaceae</taxon>
        <taxon>Paenibacillus</taxon>
    </lineage>
</organism>
<dbReference type="SUPFAM" id="SSF52467">
    <property type="entry name" value="DHS-like NAD/FAD-binding domain"/>
    <property type="match status" value="1"/>
</dbReference>
<name>A0A7X2H6C0_9BACL</name>
<reference evidence="7 8" key="1">
    <citation type="submission" date="2019-11" db="EMBL/GenBank/DDBJ databases">
        <title>Paenibacillus monticola sp. nov., a novel PGPR strain isolated from mountain sample in China.</title>
        <authorList>
            <person name="Zhao Q."/>
            <person name="Li H.-P."/>
            <person name="Zhang J.-L."/>
        </authorList>
    </citation>
    <scope>NUCLEOTIDE SEQUENCE [LARGE SCALE GENOMIC DNA]</scope>
    <source>
        <strain evidence="7 8">LC-T2</strain>
    </source>
</reference>
<dbReference type="InterPro" id="IPR045229">
    <property type="entry name" value="TPP_enz"/>
</dbReference>
<feature type="domain" description="Thiamine pyrophosphate enzyme TPP-binding" evidence="5">
    <location>
        <begin position="397"/>
        <end position="542"/>
    </location>
</feature>
<evidence type="ECO:0000259" key="6">
    <source>
        <dbReference type="Pfam" id="PF02776"/>
    </source>
</evidence>
<dbReference type="AlphaFoldDB" id="A0A7X2H6C0"/>
<dbReference type="InterPro" id="IPR029035">
    <property type="entry name" value="DHS-like_NAD/FAD-binding_dom"/>
</dbReference>
<evidence type="ECO:0000256" key="2">
    <source>
        <dbReference type="ARBA" id="ARBA00023052"/>
    </source>
</evidence>
<proteinExistence type="inferred from homology"/>
<dbReference type="EMBL" id="WJXB01000004">
    <property type="protein sequence ID" value="MRN54376.1"/>
    <property type="molecule type" value="Genomic_DNA"/>
</dbReference>
<dbReference type="Proteomes" id="UP000463051">
    <property type="component" value="Unassembled WGS sequence"/>
</dbReference>
<dbReference type="SUPFAM" id="SSF52518">
    <property type="entry name" value="Thiamin diphosphate-binding fold (THDP-binding)"/>
    <property type="match status" value="2"/>
</dbReference>
<evidence type="ECO:0000259" key="5">
    <source>
        <dbReference type="Pfam" id="PF02775"/>
    </source>
</evidence>